<dbReference type="AlphaFoldDB" id="A0A9N9TDU1"/>
<dbReference type="Proteomes" id="UP001153712">
    <property type="component" value="Chromosome 1"/>
</dbReference>
<organism evidence="2 3">
    <name type="scientific">Phyllotreta striolata</name>
    <name type="common">Striped flea beetle</name>
    <name type="synonym">Crioceris striolata</name>
    <dbReference type="NCBI Taxonomy" id="444603"/>
    <lineage>
        <taxon>Eukaryota</taxon>
        <taxon>Metazoa</taxon>
        <taxon>Ecdysozoa</taxon>
        <taxon>Arthropoda</taxon>
        <taxon>Hexapoda</taxon>
        <taxon>Insecta</taxon>
        <taxon>Pterygota</taxon>
        <taxon>Neoptera</taxon>
        <taxon>Endopterygota</taxon>
        <taxon>Coleoptera</taxon>
        <taxon>Polyphaga</taxon>
        <taxon>Cucujiformia</taxon>
        <taxon>Chrysomeloidea</taxon>
        <taxon>Chrysomelidae</taxon>
        <taxon>Galerucinae</taxon>
        <taxon>Alticini</taxon>
        <taxon>Phyllotreta</taxon>
    </lineage>
</organism>
<name>A0A9N9TDU1_PHYSR</name>
<gene>
    <name evidence="2" type="ORF">PHYEVI_LOCUS257</name>
</gene>
<sequence length="149" mass="16849">MIDKNYWVNEMANKPVDFNQTVADISWSSSDSENESNQLRDLKKLKTKHDDSSVSVSWIKPDIDQSSCERSPDMSPVINSVSVEEASPILAKGSLNETSPILGQKRTFNKAKHSFKRICKIEEIHQQCQSPDMFKSQSSQIIESSDNKL</sequence>
<evidence type="ECO:0000313" key="3">
    <source>
        <dbReference type="Proteomes" id="UP001153712"/>
    </source>
</evidence>
<feature type="region of interest" description="Disordered" evidence="1">
    <location>
        <begin position="129"/>
        <end position="149"/>
    </location>
</feature>
<evidence type="ECO:0000313" key="2">
    <source>
        <dbReference type="EMBL" id="CAG9853786.1"/>
    </source>
</evidence>
<protein>
    <submittedName>
        <fullName evidence="2">Uncharacterized protein</fullName>
    </submittedName>
</protein>
<evidence type="ECO:0000256" key="1">
    <source>
        <dbReference type="SAM" id="MobiDB-lite"/>
    </source>
</evidence>
<accession>A0A9N9TDU1</accession>
<dbReference type="EMBL" id="OU900094">
    <property type="protein sequence ID" value="CAG9853786.1"/>
    <property type="molecule type" value="Genomic_DNA"/>
</dbReference>
<reference evidence="2" key="1">
    <citation type="submission" date="2022-01" db="EMBL/GenBank/DDBJ databases">
        <authorList>
            <person name="King R."/>
        </authorList>
    </citation>
    <scope>NUCLEOTIDE SEQUENCE</scope>
</reference>
<proteinExistence type="predicted"/>
<keyword evidence="3" id="KW-1185">Reference proteome</keyword>